<dbReference type="PANTHER" id="PTHR48079:SF6">
    <property type="entry name" value="NAD(P)-BINDING DOMAIN-CONTAINING PROTEIN-RELATED"/>
    <property type="match status" value="1"/>
</dbReference>
<comment type="caution">
    <text evidence="2">The sequence shown here is derived from an EMBL/GenBank/DDBJ whole genome shotgun (WGS) entry which is preliminary data.</text>
</comment>
<sequence>MNEHNAKKAPEWLQGDAPVLVTGAGGFIGRAVVRSLLNAGANTRALVRSPGAGAISRLGAEVTRGTIASPGRALRGVDTVFHLAYDLRASGSENLAEFRKFLNAIAHAGVSNLVHMSSVVVHDGWPVGDLVEDAPITPPDNGSSYRGAKIAMEALISDAVKKGQLSSATLLRPTLVYGPGSRIWSEAVVERLRSGPILVPDMPRDHPAGRPFGLCHLVHVDDLARAAVVAGAAAKPGLRAYLISDPSPTTWPEYYCAQARALGVGTIEKRPFAELEDRLMPLTVGSVDHGPSLAARVSSKLRTIVGNDTIDVVGRRLRRILQSNVAEQYPDRFLFDLYTATGEIDVSRAEAELGFVRGADVQGRLDEVAAFYS</sequence>
<accession>A0ABY2WZL4</accession>
<reference evidence="2 3" key="1">
    <citation type="submission" date="2019-05" db="EMBL/GenBank/DDBJ databases">
        <title>Ruegeria sp. nov., isolated from tidal flat.</title>
        <authorList>
            <person name="Kim W."/>
        </authorList>
    </citation>
    <scope>NUCLEOTIDE SEQUENCE [LARGE SCALE GENOMIC DNA]</scope>
    <source>
        <strain evidence="2 3">CAU 1488</strain>
    </source>
</reference>
<evidence type="ECO:0000313" key="2">
    <source>
        <dbReference type="EMBL" id="TMV08440.1"/>
    </source>
</evidence>
<dbReference type="InterPro" id="IPR051783">
    <property type="entry name" value="NAD(P)-dependent_oxidoreduct"/>
</dbReference>
<dbReference type="Pfam" id="PF01370">
    <property type="entry name" value="Epimerase"/>
    <property type="match status" value="1"/>
</dbReference>
<evidence type="ECO:0000259" key="1">
    <source>
        <dbReference type="Pfam" id="PF01370"/>
    </source>
</evidence>
<dbReference type="Gene3D" id="3.40.50.720">
    <property type="entry name" value="NAD(P)-binding Rossmann-like Domain"/>
    <property type="match status" value="1"/>
</dbReference>
<name>A0ABY2WZL4_9RHOB</name>
<protein>
    <submittedName>
        <fullName evidence="2">NAD-dependent epimerase/dehydratase family protein</fullName>
    </submittedName>
</protein>
<proteinExistence type="predicted"/>
<feature type="domain" description="NAD-dependent epimerase/dehydratase" evidence="1">
    <location>
        <begin position="19"/>
        <end position="233"/>
    </location>
</feature>
<organism evidence="2 3">
    <name type="scientific">Ruegeria sediminis</name>
    <dbReference type="NCBI Taxonomy" id="2583820"/>
    <lineage>
        <taxon>Bacteria</taxon>
        <taxon>Pseudomonadati</taxon>
        <taxon>Pseudomonadota</taxon>
        <taxon>Alphaproteobacteria</taxon>
        <taxon>Rhodobacterales</taxon>
        <taxon>Roseobacteraceae</taxon>
        <taxon>Ruegeria</taxon>
    </lineage>
</organism>
<gene>
    <name evidence="2" type="ORF">FGK63_04700</name>
</gene>
<dbReference type="EMBL" id="VCPD01000002">
    <property type="protein sequence ID" value="TMV08440.1"/>
    <property type="molecule type" value="Genomic_DNA"/>
</dbReference>
<dbReference type="SUPFAM" id="SSF51735">
    <property type="entry name" value="NAD(P)-binding Rossmann-fold domains"/>
    <property type="match status" value="1"/>
</dbReference>
<dbReference type="PANTHER" id="PTHR48079">
    <property type="entry name" value="PROTEIN YEEZ"/>
    <property type="match status" value="1"/>
</dbReference>
<dbReference type="InterPro" id="IPR001509">
    <property type="entry name" value="Epimerase_deHydtase"/>
</dbReference>
<evidence type="ECO:0000313" key="3">
    <source>
        <dbReference type="Proteomes" id="UP001193035"/>
    </source>
</evidence>
<keyword evidence="3" id="KW-1185">Reference proteome</keyword>
<dbReference type="RefSeq" id="WP_138840471.1">
    <property type="nucleotide sequence ID" value="NZ_VCPD01000002.1"/>
</dbReference>
<dbReference type="Proteomes" id="UP001193035">
    <property type="component" value="Unassembled WGS sequence"/>
</dbReference>
<dbReference type="InterPro" id="IPR036291">
    <property type="entry name" value="NAD(P)-bd_dom_sf"/>
</dbReference>